<keyword evidence="3" id="KW-0479">Metal-binding</keyword>
<sequence>MSEVRLPKAVEVVGARTHNLRNVDVDVPLWSLVMLTGLSGSGKSSLAMGVLYGEGSRRYLDGLSAYTRRRIGQVARPDVDRVDFLPSALALRQRPPVPGRRSTVGTMTEVLNVVRLMFSRLGRHVCPNGHRIEPTLARSAQLWLDCPVCGAHFEHPSAESFSFNTLGRCPGCDGLGVRDEIDTATLIPDDSLSVIEGAVAPWNLAGRSYMPQVAADLGVRIAVPVAELTDAERAILLDGPPEPRLVTLTSKAGRAVSANMTYESARRAVQNAATKTTSETTRQRLSRFFTTHICPVCQGSRLRPEALTTTLSDRDIAQVSAESLDTLADFAKQVTVTLPAELRPLSDRLAEELTAAVEPLRRLGIGYLSLARAGATLSTGERQRIELSSTLQAHSTGMLYVLDEPSVGLHPANVDGLRAVLRGLVAAGNSVVVVDHDVALLREADHLIEMGPGAGRQGGTVVAQGSPADLAACADSVTGPYLSGSAGTQFRTPRPIDTALRSTGTAARSTDSALRSTDTAPRPTDTAAALEITVDELYTLRDVTARIPLRRLTVVTGVSGSGKTALVLDSLVPALTADVPPAHVRRLDRAGIRAVVEVDATPIGNNSRSTPVTYCGALDPIRRWFAKESGRTAAHFSYNTAAGQCPTCLGLGELDLDIQYLPDLTVSCPDCHGARYNPEVRAVTVDGLSIADVLSLTVAEAVDRFATHPKIVAPLRAVRDVGLGYLCLGEPTPSLSGGEAQRLRLATALRSEQTDTLYVFDEPSIGLHPNDIRTLLAVLDRLIDAGATVLVIDHDLDVIANADHIIDLGPGGGPDGGRIVATGTPAEIAAVADSRTGYWLGRHLTGQ</sequence>
<feature type="domain" description="ABC transporter" evidence="18">
    <location>
        <begin position="514"/>
        <end position="835"/>
    </location>
</feature>
<dbReference type="PROSITE" id="PS00211">
    <property type="entry name" value="ABC_TRANSPORTER_1"/>
    <property type="match status" value="1"/>
</dbReference>
<dbReference type="EMBL" id="JNFP01000085">
    <property type="protein sequence ID" value="KIA59951.1"/>
    <property type="molecule type" value="Genomic_DNA"/>
</dbReference>
<keyword evidence="20" id="KW-1185">Reference proteome</keyword>
<evidence type="ECO:0000256" key="6">
    <source>
        <dbReference type="ARBA" id="ARBA00022763"/>
    </source>
</evidence>
<proteinExistence type="inferred from homology"/>
<feature type="region of interest" description="Disordered" evidence="17">
    <location>
        <begin position="501"/>
        <end position="522"/>
    </location>
</feature>
<reference evidence="19 20" key="1">
    <citation type="journal article" date="2014" name="Int. J. Syst. Evol. Microbiol.">
        <title>Nocardia vulneris sp. nov., isolated from wounds of human patients in North America.</title>
        <authorList>
            <person name="Lasker B.A."/>
            <person name="Bell M."/>
            <person name="Klenk H.P."/>
            <person name="Sproer C."/>
            <person name="Schumann C."/>
            <person name="Schumann P."/>
            <person name="Brown J.M."/>
        </authorList>
    </citation>
    <scope>NUCLEOTIDE SEQUENCE [LARGE SCALE GENOMIC DNA]</scope>
    <source>
        <strain evidence="19 20">W9851</strain>
    </source>
</reference>
<keyword evidence="9" id="KW-0862">Zinc</keyword>
<dbReference type="Gene3D" id="1.20.1580.10">
    <property type="entry name" value="ABC transporter ATPase like domain"/>
    <property type="match status" value="2"/>
</dbReference>
<dbReference type="InterPro" id="IPR027417">
    <property type="entry name" value="P-loop_NTPase"/>
</dbReference>
<gene>
    <name evidence="19" type="ORF">FG87_39840</name>
</gene>
<evidence type="ECO:0000256" key="7">
    <source>
        <dbReference type="ARBA" id="ARBA00022769"/>
    </source>
</evidence>
<comment type="subcellular location">
    <subcellularLocation>
        <location evidence="1">Cytoplasm</location>
    </subcellularLocation>
</comment>
<evidence type="ECO:0000256" key="8">
    <source>
        <dbReference type="ARBA" id="ARBA00022771"/>
    </source>
</evidence>
<dbReference type="Gene3D" id="3.40.50.300">
    <property type="entry name" value="P-loop containing nucleotide triphosphate hydrolases"/>
    <property type="match status" value="2"/>
</dbReference>
<feature type="compositionally biased region" description="Polar residues" evidence="17">
    <location>
        <begin position="501"/>
        <end position="516"/>
    </location>
</feature>
<dbReference type="Pfam" id="PF17755">
    <property type="entry name" value="UvrA_DNA-bind"/>
    <property type="match status" value="1"/>
</dbReference>
<keyword evidence="2" id="KW-0963">Cytoplasm</keyword>
<evidence type="ECO:0000256" key="5">
    <source>
        <dbReference type="ARBA" id="ARBA00022741"/>
    </source>
</evidence>
<organism evidence="19 20">
    <name type="scientific">Nocardia vulneris</name>
    <dbReference type="NCBI Taxonomy" id="1141657"/>
    <lineage>
        <taxon>Bacteria</taxon>
        <taxon>Bacillati</taxon>
        <taxon>Actinomycetota</taxon>
        <taxon>Actinomycetes</taxon>
        <taxon>Mycobacteriales</taxon>
        <taxon>Nocardiaceae</taxon>
        <taxon>Nocardia</taxon>
    </lineage>
</organism>
<evidence type="ECO:0000256" key="1">
    <source>
        <dbReference type="ARBA" id="ARBA00004496"/>
    </source>
</evidence>
<keyword evidence="10" id="KW-0067">ATP-binding</keyword>
<keyword evidence="4" id="KW-0677">Repeat</keyword>
<dbReference type="InterPro" id="IPR017871">
    <property type="entry name" value="ABC_transporter-like_CS"/>
</dbReference>
<keyword evidence="6" id="KW-0227">DNA damage</keyword>
<protein>
    <recommendedName>
        <fullName evidence="15">UvrABC system protein A</fullName>
    </recommendedName>
    <alternativeName>
        <fullName evidence="16">Excinuclease ABC subunit A</fullName>
    </alternativeName>
</protein>
<dbReference type="Gene3D" id="1.10.8.280">
    <property type="entry name" value="ABC transporter ATPase domain-like"/>
    <property type="match status" value="1"/>
</dbReference>
<evidence type="ECO:0000256" key="9">
    <source>
        <dbReference type="ARBA" id="ARBA00022833"/>
    </source>
</evidence>
<evidence type="ECO:0000256" key="14">
    <source>
        <dbReference type="ARBA" id="ARBA00038000"/>
    </source>
</evidence>
<name>A0ABR4Z3R5_9NOCA</name>
<dbReference type="RefSeq" id="WP_043681828.1">
    <property type="nucleotide sequence ID" value="NZ_BDCI01000060.1"/>
</dbReference>
<evidence type="ECO:0000256" key="15">
    <source>
        <dbReference type="ARBA" id="ARBA00039316"/>
    </source>
</evidence>
<dbReference type="SUPFAM" id="SSF52540">
    <property type="entry name" value="P-loop containing nucleoside triphosphate hydrolases"/>
    <property type="match status" value="3"/>
</dbReference>
<evidence type="ECO:0000256" key="3">
    <source>
        <dbReference type="ARBA" id="ARBA00022723"/>
    </source>
</evidence>
<evidence type="ECO:0000259" key="18">
    <source>
        <dbReference type="PROSITE" id="PS50893"/>
    </source>
</evidence>
<dbReference type="Proteomes" id="UP000031364">
    <property type="component" value="Unassembled WGS sequence"/>
</dbReference>
<accession>A0ABR4Z3R5</accession>
<dbReference type="PROSITE" id="PS50893">
    <property type="entry name" value="ABC_TRANSPORTER_2"/>
    <property type="match status" value="2"/>
</dbReference>
<evidence type="ECO:0000313" key="19">
    <source>
        <dbReference type="EMBL" id="KIA59951.1"/>
    </source>
</evidence>
<evidence type="ECO:0000256" key="17">
    <source>
        <dbReference type="SAM" id="MobiDB-lite"/>
    </source>
</evidence>
<keyword evidence="11" id="KW-0267">Excision nuclease</keyword>
<keyword evidence="12" id="KW-0238">DNA-binding</keyword>
<evidence type="ECO:0000256" key="13">
    <source>
        <dbReference type="ARBA" id="ARBA00023204"/>
    </source>
</evidence>
<keyword evidence="13" id="KW-0234">DNA repair</keyword>
<feature type="domain" description="ABC transporter" evidence="18">
    <location>
        <begin position="4"/>
        <end position="477"/>
    </location>
</feature>
<dbReference type="InterPro" id="IPR003439">
    <property type="entry name" value="ABC_transporter-like_ATP-bd"/>
</dbReference>
<evidence type="ECO:0000313" key="20">
    <source>
        <dbReference type="Proteomes" id="UP000031364"/>
    </source>
</evidence>
<dbReference type="PANTHER" id="PTHR43152">
    <property type="entry name" value="UVRABC SYSTEM PROTEIN A"/>
    <property type="match status" value="1"/>
</dbReference>
<evidence type="ECO:0000256" key="11">
    <source>
        <dbReference type="ARBA" id="ARBA00022881"/>
    </source>
</evidence>
<evidence type="ECO:0000256" key="2">
    <source>
        <dbReference type="ARBA" id="ARBA00022490"/>
    </source>
</evidence>
<keyword evidence="8" id="KW-0863">Zinc-finger</keyword>
<evidence type="ECO:0000256" key="16">
    <source>
        <dbReference type="ARBA" id="ARBA00042156"/>
    </source>
</evidence>
<keyword evidence="5" id="KW-0547">Nucleotide-binding</keyword>
<comment type="caution">
    <text evidence="19">The sequence shown here is derived from an EMBL/GenBank/DDBJ whole genome shotgun (WGS) entry which is preliminary data.</text>
</comment>
<dbReference type="InterPro" id="IPR041552">
    <property type="entry name" value="UvrA_DNA-bd"/>
</dbReference>
<comment type="similarity">
    <text evidence="14">Belongs to the ABC transporter superfamily. UvrA family.</text>
</comment>
<dbReference type="PANTHER" id="PTHR43152:SF3">
    <property type="entry name" value="UVRABC SYSTEM PROTEIN A"/>
    <property type="match status" value="1"/>
</dbReference>
<keyword evidence="7" id="KW-0228">DNA excision</keyword>
<evidence type="ECO:0000256" key="4">
    <source>
        <dbReference type="ARBA" id="ARBA00022737"/>
    </source>
</evidence>
<evidence type="ECO:0000256" key="10">
    <source>
        <dbReference type="ARBA" id="ARBA00022840"/>
    </source>
</evidence>
<evidence type="ECO:0000256" key="12">
    <source>
        <dbReference type="ARBA" id="ARBA00023125"/>
    </source>
</evidence>